<gene>
    <name evidence="1" type="ORF">GCM10023333_02170</name>
</gene>
<sequence>MDAFARIEHRYLELISQNPNACVELGLAQRLGDLPDPSLAAQQRSADLAELLLEAIAELGDPADFDQLQDLELMRLTAEQIRFQHDLHVDGQLNLTRLPKAGYEISSGIFLLVISDPRPADDRLDDILSRLQQVPTYLQALLGRLDTPVQRWVEIEIETLQGLPEFFATIIDWASEQQYPQLTALKRAVVQADDAIERYTLQLRALPTTPTFAIGAKQAAQLVKLNGIEQSLDEIHQFACDFVQRTRAELETLRQTLNARYQLAEDTSVEQLQQYLNKRFAVDVPQGDLPAVIRRYQREADKIAGFIQARDLFPIPADQSMNIMQTPGFMAPMIPAGAMMQPAALRAGTKTSQIYLTLSESLLDEHTELGIPVMMVHEGIPGHHLQLATACLNASVVRRVFPAMELAEGWTTMLEDYMLDQDLMGELTDEGRFIAKLDISRISARVAIDLYFMTGEKRYLQIGYDVASDSDDPFDNASRLLKTVTGFTDGRVQAELNWYSQERGYPMCYLLGNTLVWQLKRDFVAAHPDMSADAQDKAFHRHFLAAGNMPMAMLRQRFEQLGLLSVNT</sequence>
<dbReference type="InterPro" id="IPR010281">
    <property type="entry name" value="DUF885"/>
</dbReference>
<organism evidence="1 2">
    <name type="scientific">Ferrimonas pelagia</name>
    <dbReference type="NCBI Taxonomy" id="1177826"/>
    <lineage>
        <taxon>Bacteria</taxon>
        <taxon>Pseudomonadati</taxon>
        <taxon>Pseudomonadota</taxon>
        <taxon>Gammaproteobacteria</taxon>
        <taxon>Alteromonadales</taxon>
        <taxon>Ferrimonadaceae</taxon>
        <taxon>Ferrimonas</taxon>
    </lineage>
</organism>
<dbReference type="RefSeq" id="WP_345332417.1">
    <property type="nucleotide sequence ID" value="NZ_BAABJZ010000003.1"/>
</dbReference>
<name>A0ABP9EB80_9GAMM</name>
<keyword evidence="2" id="KW-1185">Reference proteome</keyword>
<dbReference type="PANTHER" id="PTHR33361:SF2">
    <property type="entry name" value="DUF885 DOMAIN-CONTAINING PROTEIN"/>
    <property type="match status" value="1"/>
</dbReference>
<evidence type="ECO:0000313" key="2">
    <source>
        <dbReference type="Proteomes" id="UP001499988"/>
    </source>
</evidence>
<proteinExistence type="predicted"/>
<dbReference type="PANTHER" id="PTHR33361">
    <property type="entry name" value="GLR0591 PROTEIN"/>
    <property type="match status" value="1"/>
</dbReference>
<reference evidence="2" key="1">
    <citation type="journal article" date="2019" name="Int. J. Syst. Evol. Microbiol.">
        <title>The Global Catalogue of Microorganisms (GCM) 10K type strain sequencing project: providing services to taxonomists for standard genome sequencing and annotation.</title>
        <authorList>
            <consortium name="The Broad Institute Genomics Platform"/>
            <consortium name="The Broad Institute Genome Sequencing Center for Infectious Disease"/>
            <person name="Wu L."/>
            <person name="Ma J."/>
        </authorList>
    </citation>
    <scope>NUCLEOTIDE SEQUENCE [LARGE SCALE GENOMIC DNA]</scope>
    <source>
        <strain evidence="2">JCM 18401</strain>
    </source>
</reference>
<evidence type="ECO:0000313" key="1">
    <source>
        <dbReference type="EMBL" id="GAA4872916.1"/>
    </source>
</evidence>
<protein>
    <submittedName>
        <fullName evidence="1">DUF885 family protein</fullName>
    </submittedName>
</protein>
<accession>A0ABP9EB80</accession>
<dbReference type="EMBL" id="BAABJZ010000003">
    <property type="protein sequence ID" value="GAA4872916.1"/>
    <property type="molecule type" value="Genomic_DNA"/>
</dbReference>
<dbReference type="Proteomes" id="UP001499988">
    <property type="component" value="Unassembled WGS sequence"/>
</dbReference>
<comment type="caution">
    <text evidence="1">The sequence shown here is derived from an EMBL/GenBank/DDBJ whole genome shotgun (WGS) entry which is preliminary data.</text>
</comment>
<dbReference type="Pfam" id="PF05960">
    <property type="entry name" value="DUF885"/>
    <property type="match status" value="1"/>
</dbReference>